<dbReference type="InterPro" id="IPR008927">
    <property type="entry name" value="6-PGluconate_DH-like_C_sf"/>
</dbReference>
<dbReference type="KEGG" id="mpk:VL20_422"/>
<dbReference type="SUPFAM" id="SSF48179">
    <property type="entry name" value="6-phosphogluconate dehydrogenase C-terminal domain-like"/>
    <property type="match status" value="1"/>
</dbReference>
<dbReference type="NCBIfam" id="NF005650">
    <property type="entry name" value="PRK07417.1"/>
    <property type="match status" value="1"/>
</dbReference>
<keyword evidence="5" id="KW-1185">Reference proteome</keyword>
<dbReference type="Gene3D" id="3.40.50.720">
    <property type="entry name" value="NAD(P)-binding Rossmann-like Domain"/>
    <property type="match status" value="1"/>
</dbReference>
<dbReference type="PANTHER" id="PTHR21363:SF0">
    <property type="entry name" value="PREPHENATE DEHYDROGENASE [NADP(+)]"/>
    <property type="match status" value="1"/>
</dbReference>
<dbReference type="InterPro" id="IPR046826">
    <property type="entry name" value="PDH_N"/>
</dbReference>
<keyword evidence="2" id="KW-0560">Oxidoreductase</keyword>
<dbReference type="PATRIC" id="fig|1638788.3.peg.425"/>
<organism evidence="4 5">
    <name type="scientific">Microcystis panniformis FACHB-1757</name>
    <dbReference type="NCBI Taxonomy" id="1638788"/>
    <lineage>
        <taxon>Bacteria</taxon>
        <taxon>Bacillati</taxon>
        <taxon>Cyanobacteriota</taxon>
        <taxon>Cyanophyceae</taxon>
        <taxon>Oscillatoriophycideae</taxon>
        <taxon>Chroococcales</taxon>
        <taxon>Microcystaceae</taxon>
        <taxon>Microcystis</taxon>
    </lineage>
</organism>
<dbReference type="Gene3D" id="1.10.3660.10">
    <property type="entry name" value="6-phosphogluconate dehydrogenase C-terminal like domain"/>
    <property type="match status" value="1"/>
</dbReference>
<name>A0A0K1RVD4_9CHRO</name>
<dbReference type="InterPro" id="IPR046825">
    <property type="entry name" value="PDH_C"/>
</dbReference>
<accession>A0A0K1RVD4</accession>
<protein>
    <submittedName>
        <fullName evidence="4">Arogenate dehydrogenase</fullName>
    </submittedName>
</protein>
<dbReference type="GO" id="GO:0004665">
    <property type="term" value="F:prephenate dehydrogenase (NADP+) activity"/>
    <property type="evidence" value="ECO:0007669"/>
    <property type="project" value="InterPro"/>
</dbReference>
<dbReference type="Pfam" id="PF02153">
    <property type="entry name" value="PDH_N"/>
    <property type="match status" value="1"/>
</dbReference>
<dbReference type="AlphaFoldDB" id="A0A0K1RVD4"/>
<evidence type="ECO:0000256" key="2">
    <source>
        <dbReference type="ARBA" id="ARBA00023002"/>
    </source>
</evidence>
<evidence type="ECO:0000313" key="5">
    <source>
        <dbReference type="Proteomes" id="UP000068167"/>
    </source>
</evidence>
<dbReference type="InterPro" id="IPR050812">
    <property type="entry name" value="Preph/Arog_dehydrog"/>
</dbReference>
<sequence>MNIGIIGLGLIGGSLGLDFRSQGYKVLGVSRQQSTCDIAVEKGVVDESSTSLELLATADLIFICTPIHLIVPTLEKLTPYLQTQTIVTDVGSVKEAIVANCSQLWPNFVGSHPMAGKTEQGINAAQSGLFVNTPYVITPLESTPKCAVKILTEIVEKLGCQIYYSSPEEHDRAVAWISHLPVMISTSLIQACGKEQDPNIRQLAENLASSGFRDTSRVGAGNPELGLMMAKYNRQALLISLANYRQNLDQIVDYIAGEKWQEIEEILVSSHQYRANFLQSK</sequence>
<dbReference type="PROSITE" id="PS51176">
    <property type="entry name" value="PDH_ADH"/>
    <property type="match status" value="1"/>
</dbReference>
<evidence type="ECO:0000256" key="1">
    <source>
        <dbReference type="ARBA" id="ARBA00007964"/>
    </source>
</evidence>
<reference evidence="4 5" key="1">
    <citation type="journal article" date="2016" name="Stand. Genomic Sci.">
        <title>Complete genome sequence and genomic characterization of Microcystis panniformis FACHB 1757 by third-generation sequencing.</title>
        <authorList>
            <person name="Zhang J.Y."/>
            <person name="Guan R."/>
            <person name="Zhang H.J."/>
            <person name="Li H."/>
            <person name="Xiao P."/>
            <person name="Yu G.L."/>
            <person name="Du L."/>
            <person name="Cao D.M."/>
            <person name="Zhu B.C."/>
            <person name="Li R.H."/>
            <person name="Lu Z.H."/>
        </authorList>
    </citation>
    <scope>NUCLEOTIDE SEQUENCE [LARGE SCALE GENOMIC DNA]</scope>
    <source>
        <strain evidence="4 5">FACHB-1757</strain>
    </source>
</reference>
<dbReference type="Proteomes" id="UP000068167">
    <property type="component" value="Chromosome"/>
</dbReference>
<dbReference type="PANTHER" id="PTHR21363">
    <property type="entry name" value="PREPHENATE DEHYDROGENASE"/>
    <property type="match status" value="1"/>
</dbReference>
<dbReference type="InterPro" id="IPR036291">
    <property type="entry name" value="NAD(P)-bd_dom_sf"/>
</dbReference>
<dbReference type="GO" id="GO:0008977">
    <property type="term" value="F:prephenate dehydrogenase (NAD+) activity"/>
    <property type="evidence" value="ECO:0007669"/>
    <property type="project" value="InterPro"/>
</dbReference>
<dbReference type="FunFam" id="3.40.50.720:FF:000208">
    <property type="entry name" value="Prephenate dehydrogenase"/>
    <property type="match status" value="1"/>
</dbReference>
<evidence type="ECO:0000259" key="3">
    <source>
        <dbReference type="PROSITE" id="PS51176"/>
    </source>
</evidence>
<proteinExistence type="inferred from homology"/>
<dbReference type="GO" id="GO:0070403">
    <property type="term" value="F:NAD+ binding"/>
    <property type="evidence" value="ECO:0007669"/>
    <property type="project" value="InterPro"/>
</dbReference>
<dbReference type="InterPro" id="IPR003099">
    <property type="entry name" value="Prephen_DH"/>
</dbReference>
<dbReference type="GO" id="GO:0006571">
    <property type="term" value="P:tyrosine biosynthetic process"/>
    <property type="evidence" value="ECO:0007669"/>
    <property type="project" value="InterPro"/>
</dbReference>
<comment type="similarity">
    <text evidence="1">Belongs to the prephenate/arogenate dehydrogenase family.</text>
</comment>
<gene>
    <name evidence="4" type="ORF">VL20_422</name>
</gene>
<dbReference type="SUPFAM" id="SSF51735">
    <property type="entry name" value="NAD(P)-binding Rossmann-fold domains"/>
    <property type="match status" value="1"/>
</dbReference>
<evidence type="ECO:0000313" key="4">
    <source>
        <dbReference type="EMBL" id="AKV65651.1"/>
    </source>
</evidence>
<dbReference type="RefSeq" id="WP_052275418.1">
    <property type="nucleotide sequence ID" value="NZ_CP011339.1"/>
</dbReference>
<dbReference type="Pfam" id="PF20463">
    <property type="entry name" value="PDH_C"/>
    <property type="match status" value="1"/>
</dbReference>
<dbReference type="EMBL" id="CP011339">
    <property type="protein sequence ID" value="AKV65651.1"/>
    <property type="molecule type" value="Genomic_DNA"/>
</dbReference>
<feature type="domain" description="Prephenate/arogenate dehydrogenase" evidence="3">
    <location>
        <begin position="1"/>
        <end position="281"/>
    </location>
</feature>